<keyword evidence="2" id="KW-0378">Hydrolase</keyword>
<dbReference type="SUPFAM" id="SSF53474">
    <property type="entry name" value="alpha/beta-Hydrolases"/>
    <property type="match status" value="1"/>
</dbReference>
<reference evidence="3" key="1">
    <citation type="submission" date="2016-06" db="EMBL/GenBank/DDBJ databases">
        <title>Complete genome sequence of Actinoalloteichus fjordicus DSM 46855 (=ADI127-17), type strain of the new species Actinoalloteichus fjordicus.</title>
        <authorList>
            <person name="Ruckert C."/>
            <person name="Nouioui I."/>
            <person name="Willmese J."/>
            <person name="van Wezel G."/>
            <person name="Klenk H.-P."/>
            <person name="Kalinowski J."/>
            <person name="Zotchev S.B."/>
        </authorList>
    </citation>
    <scope>NUCLEOTIDE SEQUENCE [LARGE SCALE GENOMIC DNA]</scope>
    <source>
        <strain evidence="3">ADI127-7</strain>
    </source>
</reference>
<keyword evidence="3" id="KW-1185">Reference proteome</keyword>
<dbReference type="InterPro" id="IPR000073">
    <property type="entry name" value="AB_hydrolase_1"/>
</dbReference>
<dbReference type="EMBL" id="CP016076">
    <property type="protein sequence ID" value="APU14710.1"/>
    <property type="molecule type" value="Genomic_DNA"/>
</dbReference>
<organism evidence="2 3">
    <name type="scientific">Actinoalloteichus fjordicus</name>
    <dbReference type="NCBI Taxonomy" id="1612552"/>
    <lineage>
        <taxon>Bacteria</taxon>
        <taxon>Bacillati</taxon>
        <taxon>Actinomycetota</taxon>
        <taxon>Actinomycetes</taxon>
        <taxon>Pseudonocardiales</taxon>
        <taxon>Pseudonocardiaceae</taxon>
        <taxon>Actinoalloteichus</taxon>
    </lineage>
</organism>
<evidence type="ECO:0000259" key="1">
    <source>
        <dbReference type="Pfam" id="PF12697"/>
    </source>
</evidence>
<dbReference type="InterPro" id="IPR050266">
    <property type="entry name" value="AB_hydrolase_sf"/>
</dbReference>
<dbReference type="PRINTS" id="PR00111">
    <property type="entry name" value="ABHYDROLASE"/>
</dbReference>
<sequence>MHLRTTGPLDAPVLLFIHGGGMAGWMWNAQITHFEQRYRILVPDLPGHDRSSDEDYTTSAAVVESLAEELRRLPSGTDVTVIGFSLGAQIAIELAATHADLVTRVVVVSALTQGAPLPGLVDWIVGATAPLARMPWFARIQAKSLFVPDELLDDYLRTSAALTKESLVALTRANAVFRTPESWREFPGRALLLAGDKEPRALLRGMPQLHADLPGSEWEVHADTGHGLPLAHPAWFNTRVDDWITRPSY</sequence>
<dbReference type="Pfam" id="PF12697">
    <property type="entry name" value="Abhydrolase_6"/>
    <property type="match status" value="1"/>
</dbReference>
<evidence type="ECO:0000313" key="3">
    <source>
        <dbReference type="Proteomes" id="UP000185511"/>
    </source>
</evidence>
<evidence type="ECO:0000313" key="2">
    <source>
        <dbReference type="EMBL" id="APU14710.1"/>
    </source>
</evidence>
<dbReference type="KEGG" id="acad:UA74_13260"/>
<accession>A0AAC9LE94</accession>
<dbReference type="InterPro" id="IPR029058">
    <property type="entry name" value="AB_hydrolase_fold"/>
</dbReference>
<keyword evidence="2" id="KW-0012">Acyltransferase</keyword>
<dbReference type="GO" id="GO:0016787">
    <property type="term" value="F:hydrolase activity"/>
    <property type="evidence" value="ECO:0007669"/>
    <property type="project" value="UniProtKB-KW"/>
</dbReference>
<protein>
    <submittedName>
        <fullName evidence="2">Hydrolase or acyltransferase of alpha/beta superfamily</fullName>
    </submittedName>
</protein>
<dbReference type="PANTHER" id="PTHR43798">
    <property type="entry name" value="MONOACYLGLYCEROL LIPASE"/>
    <property type="match status" value="1"/>
</dbReference>
<dbReference type="AlphaFoldDB" id="A0AAC9LE94"/>
<gene>
    <name evidence="2" type="ORF">UA74_13260</name>
</gene>
<dbReference type="Gene3D" id="3.40.50.1820">
    <property type="entry name" value="alpha/beta hydrolase"/>
    <property type="match status" value="1"/>
</dbReference>
<dbReference type="RefSeq" id="WP_075764473.1">
    <property type="nucleotide sequence ID" value="NZ_CP016076.1"/>
</dbReference>
<dbReference type="Proteomes" id="UP000185511">
    <property type="component" value="Chromosome"/>
</dbReference>
<feature type="domain" description="AB hydrolase-1" evidence="1">
    <location>
        <begin position="14"/>
        <end position="237"/>
    </location>
</feature>
<name>A0AAC9LE94_9PSEU</name>
<proteinExistence type="predicted"/>
<keyword evidence="2" id="KW-0808">Transferase</keyword>
<dbReference type="GO" id="GO:0016746">
    <property type="term" value="F:acyltransferase activity"/>
    <property type="evidence" value="ECO:0007669"/>
    <property type="project" value="UniProtKB-KW"/>
</dbReference>